<dbReference type="AlphaFoldDB" id="A0A814DZT5"/>
<sequence length="71" mass="8340">MFLIHSGLTKFEIHEDNEVVTDINKKFKIKSKYDDVKIEDDFVLREFTIEQDQDVSFILALNIVVDEVAHN</sequence>
<dbReference type="EMBL" id="CAJNOL010000253">
    <property type="protein sequence ID" value="CAF0964116.1"/>
    <property type="molecule type" value="Genomic_DNA"/>
</dbReference>
<protein>
    <submittedName>
        <fullName evidence="1">Uncharacterized protein</fullName>
    </submittedName>
</protein>
<reference evidence="1" key="1">
    <citation type="submission" date="2021-02" db="EMBL/GenBank/DDBJ databases">
        <authorList>
            <person name="Nowell W R."/>
        </authorList>
    </citation>
    <scope>NUCLEOTIDE SEQUENCE</scope>
</reference>
<accession>A0A814DZT5</accession>
<keyword evidence="2" id="KW-1185">Reference proteome</keyword>
<name>A0A814DZT5_9BILA</name>
<comment type="caution">
    <text evidence="1">The sequence shown here is derived from an EMBL/GenBank/DDBJ whole genome shotgun (WGS) entry which is preliminary data.</text>
</comment>
<evidence type="ECO:0000313" key="1">
    <source>
        <dbReference type="EMBL" id="CAF0964116.1"/>
    </source>
</evidence>
<organism evidence="1 2">
    <name type="scientific">Rotaria sordida</name>
    <dbReference type="NCBI Taxonomy" id="392033"/>
    <lineage>
        <taxon>Eukaryota</taxon>
        <taxon>Metazoa</taxon>
        <taxon>Spiralia</taxon>
        <taxon>Gnathifera</taxon>
        <taxon>Rotifera</taxon>
        <taxon>Eurotatoria</taxon>
        <taxon>Bdelloidea</taxon>
        <taxon>Philodinida</taxon>
        <taxon>Philodinidae</taxon>
        <taxon>Rotaria</taxon>
    </lineage>
</organism>
<evidence type="ECO:0000313" key="2">
    <source>
        <dbReference type="Proteomes" id="UP000663870"/>
    </source>
</evidence>
<dbReference type="Proteomes" id="UP000663870">
    <property type="component" value="Unassembled WGS sequence"/>
</dbReference>
<gene>
    <name evidence="1" type="ORF">JXQ802_LOCUS12326</name>
</gene>
<proteinExistence type="predicted"/>